<proteinExistence type="predicted"/>
<dbReference type="AlphaFoldDB" id="A0A2H3E5W3"/>
<reference evidence="2" key="1">
    <citation type="journal article" date="2017" name="Nat. Ecol. Evol.">
        <title>Genome expansion and lineage-specific genetic innovations in the forest pathogenic fungi Armillaria.</title>
        <authorList>
            <person name="Sipos G."/>
            <person name="Prasanna A.N."/>
            <person name="Walter M.C."/>
            <person name="O'Connor E."/>
            <person name="Balint B."/>
            <person name="Krizsan K."/>
            <person name="Kiss B."/>
            <person name="Hess J."/>
            <person name="Varga T."/>
            <person name="Slot J."/>
            <person name="Riley R."/>
            <person name="Boka B."/>
            <person name="Rigling D."/>
            <person name="Barry K."/>
            <person name="Lee J."/>
            <person name="Mihaltcheva S."/>
            <person name="LaButti K."/>
            <person name="Lipzen A."/>
            <person name="Waldron R."/>
            <person name="Moloney N.M."/>
            <person name="Sperisen C."/>
            <person name="Kredics L."/>
            <person name="Vagvoelgyi C."/>
            <person name="Patrignani A."/>
            <person name="Fitzpatrick D."/>
            <person name="Nagy I."/>
            <person name="Doyle S."/>
            <person name="Anderson J.B."/>
            <person name="Grigoriev I.V."/>
            <person name="Gueldener U."/>
            <person name="Muensterkoetter M."/>
            <person name="Nagy L.G."/>
        </authorList>
    </citation>
    <scope>NUCLEOTIDE SEQUENCE [LARGE SCALE GENOMIC DNA]</scope>
    <source>
        <strain evidence="2">Ar21-2</strain>
    </source>
</reference>
<evidence type="ECO:0000313" key="2">
    <source>
        <dbReference type="Proteomes" id="UP000217790"/>
    </source>
</evidence>
<evidence type="ECO:0000313" key="1">
    <source>
        <dbReference type="EMBL" id="PBK98538.1"/>
    </source>
</evidence>
<dbReference type="Proteomes" id="UP000217790">
    <property type="component" value="Unassembled WGS sequence"/>
</dbReference>
<dbReference type="InParanoid" id="A0A2H3E5W3"/>
<protein>
    <submittedName>
        <fullName evidence="1">Uncharacterized protein</fullName>
    </submittedName>
</protein>
<keyword evidence="2" id="KW-1185">Reference proteome</keyword>
<name>A0A2H3E5W3_ARMGA</name>
<sequence>MAHLDDFLDAFLRHCQNNNIPFLPSHGYLATFSCPKARDGYGLALKDSTQAPPVLEWYHVSSLRPQSSQGKNLEEALCPELGDRQAIVVWLKVVLREDLCCQKPTAERRVGNDLDSKLASCLDQLEGWFIDVNSASVVGVPPHALSDPRFSLVLRCIH</sequence>
<dbReference type="EMBL" id="KZ293648">
    <property type="protein sequence ID" value="PBK98538.1"/>
    <property type="molecule type" value="Genomic_DNA"/>
</dbReference>
<gene>
    <name evidence="1" type="ORF">ARMGADRAFT_1060259</name>
</gene>
<accession>A0A2H3E5W3</accession>
<organism evidence="1 2">
    <name type="scientific">Armillaria gallica</name>
    <name type="common">Bulbous honey fungus</name>
    <name type="synonym">Armillaria bulbosa</name>
    <dbReference type="NCBI Taxonomy" id="47427"/>
    <lineage>
        <taxon>Eukaryota</taxon>
        <taxon>Fungi</taxon>
        <taxon>Dikarya</taxon>
        <taxon>Basidiomycota</taxon>
        <taxon>Agaricomycotina</taxon>
        <taxon>Agaricomycetes</taxon>
        <taxon>Agaricomycetidae</taxon>
        <taxon>Agaricales</taxon>
        <taxon>Marasmiineae</taxon>
        <taxon>Physalacriaceae</taxon>
        <taxon>Armillaria</taxon>
    </lineage>
</organism>